<organism evidence="2 3">
    <name type="scientific">Pristionchus pacificus</name>
    <name type="common">Parasitic nematode worm</name>
    <dbReference type="NCBI Taxonomy" id="54126"/>
    <lineage>
        <taxon>Eukaryota</taxon>
        <taxon>Metazoa</taxon>
        <taxon>Ecdysozoa</taxon>
        <taxon>Nematoda</taxon>
        <taxon>Chromadorea</taxon>
        <taxon>Rhabditida</taxon>
        <taxon>Rhabditina</taxon>
        <taxon>Diplogasteromorpha</taxon>
        <taxon>Diplogasteroidea</taxon>
        <taxon>Neodiplogasteridae</taxon>
        <taxon>Pristionchus</taxon>
    </lineage>
</organism>
<accession>A0A2A6BGG8</accession>
<dbReference type="AlphaFoldDB" id="A0A2A6BGG8"/>
<reference evidence="2" key="2">
    <citation type="submission" date="2022-06" db="UniProtKB">
        <authorList>
            <consortium name="EnsemblMetazoa"/>
        </authorList>
    </citation>
    <scope>IDENTIFICATION</scope>
    <source>
        <strain evidence="2">PS312</strain>
    </source>
</reference>
<keyword evidence="3" id="KW-1185">Reference proteome</keyword>
<feature type="compositionally biased region" description="Basic and acidic residues" evidence="1">
    <location>
        <begin position="148"/>
        <end position="157"/>
    </location>
</feature>
<evidence type="ECO:0000313" key="3">
    <source>
        <dbReference type="Proteomes" id="UP000005239"/>
    </source>
</evidence>
<feature type="region of interest" description="Disordered" evidence="1">
    <location>
        <begin position="148"/>
        <end position="191"/>
    </location>
</feature>
<dbReference type="EnsemblMetazoa" id="PPA30946.1">
    <property type="protein sequence ID" value="PPA30946.1"/>
    <property type="gene ID" value="WBGene00203811"/>
</dbReference>
<sequence length="220" mass="25191">MPGVNIGEPAMEKSCFSILSLSYQIFLRILYTVPLYPLLYSPISLTPANMLLEAEAVEERIVSDRDYQYDDIRCCEPRVLSFYLPRPFARIIVRNRLDEARTGPLFTNPFVRINWSYDWAFVYPCSSKIFSAIKLPLNMGNSVSAEERQEFQMVEKPRRSRNNARNKEYPSQSISATDEPDEPASGQLDTSRSLPCSLMPAPLTASFNIFARIFAWKTHA</sequence>
<evidence type="ECO:0000256" key="1">
    <source>
        <dbReference type="SAM" id="MobiDB-lite"/>
    </source>
</evidence>
<proteinExistence type="predicted"/>
<gene>
    <name evidence="2" type="primary">WBGene00203811</name>
</gene>
<reference evidence="3" key="1">
    <citation type="journal article" date="2008" name="Nat. Genet.">
        <title>The Pristionchus pacificus genome provides a unique perspective on nematode lifestyle and parasitism.</title>
        <authorList>
            <person name="Dieterich C."/>
            <person name="Clifton S.W."/>
            <person name="Schuster L.N."/>
            <person name="Chinwalla A."/>
            <person name="Delehaunty K."/>
            <person name="Dinkelacker I."/>
            <person name="Fulton L."/>
            <person name="Fulton R."/>
            <person name="Godfrey J."/>
            <person name="Minx P."/>
            <person name="Mitreva M."/>
            <person name="Roeseler W."/>
            <person name="Tian H."/>
            <person name="Witte H."/>
            <person name="Yang S.P."/>
            <person name="Wilson R.K."/>
            <person name="Sommer R.J."/>
        </authorList>
    </citation>
    <scope>NUCLEOTIDE SEQUENCE [LARGE SCALE GENOMIC DNA]</scope>
    <source>
        <strain evidence="3">PS312</strain>
    </source>
</reference>
<dbReference type="Proteomes" id="UP000005239">
    <property type="component" value="Unassembled WGS sequence"/>
</dbReference>
<evidence type="ECO:0000313" key="2">
    <source>
        <dbReference type="EnsemblMetazoa" id="PPA30946.1"/>
    </source>
</evidence>
<name>A0A2A6BGG8_PRIPA</name>
<protein>
    <submittedName>
        <fullName evidence="2">Uncharacterized protein</fullName>
    </submittedName>
</protein>
<accession>A0A8R1UKN4</accession>